<dbReference type="NCBIfam" id="NF045926">
    <property type="entry name" value="STM2901_fam"/>
    <property type="match status" value="1"/>
</dbReference>
<proteinExistence type="predicted"/>
<evidence type="ECO:0000313" key="2">
    <source>
        <dbReference type="EMBL" id="ABU75890.1"/>
    </source>
</evidence>
<dbReference type="KEGG" id="esa:ESA_00606"/>
<sequence>MIMDTTEQLGGTYFFRGLSNLTAGELFFYIFLEEAQKQLGVGDIVALALFILGLPVRSTRGKPVGATKGTSVLSENLRRWINIEVGMRLPTLTNGSVKRLKFSYVTNLGAFAGRWIPVLGIIYIMNDVATIAWKTTTIYNAIANKEDRLWS</sequence>
<dbReference type="InterPro" id="IPR058064">
    <property type="entry name" value="STM2901-like"/>
</dbReference>
<reference evidence="2 3" key="1">
    <citation type="journal article" date="2010" name="PLoS ONE">
        <title>Genome sequence of Cronobacter sakazakii BAA-894 and comparative genomic hybridization analysis with other Cronobacter species.</title>
        <authorList>
            <person name="Kucerova E."/>
            <person name="Clifton S.W."/>
            <person name="Xia X.Q."/>
            <person name="Long F."/>
            <person name="Porwollik S."/>
            <person name="Fulton L."/>
            <person name="Fronick C."/>
            <person name="Minx P."/>
            <person name="Kyung K."/>
            <person name="Warren W."/>
            <person name="Fulton R."/>
            <person name="Feng D."/>
            <person name="Wollam A."/>
            <person name="Shah N."/>
            <person name="Bhonagiri V."/>
            <person name="Nash W.E."/>
            <person name="Hallsworth-Pepin K."/>
            <person name="Wilson R.K."/>
            <person name="McClelland M."/>
            <person name="Forsythe S.J."/>
        </authorList>
    </citation>
    <scope>NUCLEOTIDE SEQUENCE [LARGE SCALE GENOMIC DNA]</scope>
    <source>
        <strain evidence="2 3">ATCC BAA-894</strain>
    </source>
</reference>
<accession>A7MI04</accession>
<evidence type="ECO:0000313" key="3">
    <source>
        <dbReference type="Proteomes" id="UP000000260"/>
    </source>
</evidence>
<feature type="transmembrane region" description="Helical" evidence="1">
    <location>
        <begin position="38"/>
        <end position="56"/>
    </location>
</feature>
<dbReference type="Pfam" id="PF26636">
    <property type="entry name" value="DUF8209"/>
    <property type="match status" value="1"/>
</dbReference>
<name>A7MI04_CROS8</name>
<organism evidence="2 3">
    <name type="scientific">Cronobacter sakazakii (strain ATCC BAA-894)</name>
    <name type="common">Enterobacter sakazakii</name>
    <dbReference type="NCBI Taxonomy" id="290339"/>
    <lineage>
        <taxon>Bacteria</taxon>
        <taxon>Pseudomonadati</taxon>
        <taxon>Pseudomonadota</taxon>
        <taxon>Gammaproteobacteria</taxon>
        <taxon>Enterobacterales</taxon>
        <taxon>Enterobacteriaceae</taxon>
        <taxon>Cronobacter</taxon>
    </lineage>
</organism>
<keyword evidence="1" id="KW-1133">Transmembrane helix</keyword>
<gene>
    <name evidence="2" type="ordered locus">ESA_00606</name>
</gene>
<dbReference type="Proteomes" id="UP000000260">
    <property type="component" value="Chromosome"/>
</dbReference>
<keyword evidence="1" id="KW-0472">Membrane</keyword>
<keyword evidence="1" id="KW-0812">Transmembrane</keyword>
<feature type="transmembrane region" description="Helical" evidence="1">
    <location>
        <begin position="12"/>
        <end position="32"/>
    </location>
</feature>
<protein>
    <submittedName>
        <fullName evidence="2">Uncharacterized protein</fullName>
    </submittedName>
</protein>
<dbReference type="InterPro" id="IPR058522">
    <property type="entry name" value="DUF8209"/>
</dbReference>
<keyword evidence="3" id="KW-1185">Reference proteome</keyword>
<dbReference type="EMBL" id="CP000783">
    <property type="protein sequence ID" value="ABU75890.1"/>
    <property type="molecule type" value="Genomic_DNA"/>
</dbReference>
<dbReference type="HOGENOM" id="CLU_145939_0_0_6"/>
<evidence type="ECO:0000256" key="1">
    <source>
        <dbReference type="SAM" id="Phobius"/>
    </source>
</evidence>
<dbReference type="AlphaFoldDB" id="A7MI04"/>